<feature type="domain" description="DUF7963" evidence="2">
    <location>
        <begin position="11"/>
        <end position="95"/>
    </location>
</feature>
<accession>A0AA38GU89</accession>
<feature type="non-terminal residue" evidence="3">
    <location>
        <position position="757"/>
    </location>
</feature>
<dbReference type="Pfam" id="PF25908">
    <property type="entry name" value="DUF7963"/>
    <property type="match status" value="1"/>
</dbReference>
<dbReference type="OMA" id="SKIKDWY"/>
<keyword evidence="4" id="KW-1185">Reference proteome</keyword>
<dbReference type="Proteomes" id="UP000824469">
    <property type="component" value="Unassembled WGS sequence"/>
</dbReference>
<proteinExistence type="predicted"/>
<name>A0AA38GU89_TAXCH</name>
<evidence type="ECO:0000313" key="3">
    <source>
        <dbReference type="EMBL" id="KAH9328217.1"/>
    </source>
</evidence>
<protein>
    <recommendedName>
        <fullName evidence="2">DUF7963 domain-containing protein</fullName>
    </recommendedName>
</protein>
<dbReference type="EMBL" id="JAHRHJ020000001">
    <property type="protein sequence ID" value="KAH9328217.1"/>
    <property type="molecule type" value="Genomic_DNA"/>
</dbReference>
<comment type="caution">
    <text evidence="3">The sequence shown here is derived from an EMBL/GenBank/DDBJ whole genome shotgun (WGS) entry which is preliminary data.</text>
</comment>
<dbReference type="PANTHER" id="PTHR32166:SF24">
    <property type="entry name" value="F16P17.2 PROTEIN"/>
    <property type="match status" value="1"/>
</dbReference>
<dbReference type="SUPFAM" id="SSF53098">
    <property type="entry name" value="Ribonuclease H-like"/>
    <property type="match status" value="1"/>
</dbReference>
<dbReference type="InterPro" id="IPR058269">
    <property type="entry name" value="DUF7963"/>
</dbReference>
<evidence type="ECO:0000313" key="4">
    <source>
        <dbReference type="Proteomes" id="UP000824469"/>
    </source>
</evidence>
<feature type="region of interest" description="Disordered" evidence="1">
    <location>
        <begin position="81"/>
        <end position="107"/>
    </location>
</feature>
<reference evidence="3 4" key="1">
    <citation type="journal article" date="2021" name="Nat. Plants">
        <title>The Taxus genome provides insights into paclitaxel biosynthesis.</title>
        <authorList>
            <person name="Xiong X."/>
            <person name="Gou J."/>
            <person name="Liao Q."/>
            <person name="Li Y."/>
            <person name="Zhou Q."/>
            <person name="Bi G."/>
            <person name="Li C."/>
            <person name="Du R."/>
            <person name="Wang X."/>
            <person name="Sun T."/>
            <person name="Guo L."/>
            <person name="Liang H."/>
            <person name="Lu P."/>
            <person name="Wu Y."/>
            <person name="Zhang Z."/>
            <person name="Ro D.K."/>
            <person name="Shang Y."/>
            <person name="Huang S."/>
            <person name="Yan J."/>
        </authorList>
    </citation>
    <scope>NUCLEOTIDE SEQUENCE [LARGE SCALE GENOMIC DNA]</scope>
    <source>
        <strain evidence="3">Ta-2019</strain>
    </source>
</reference>
<dbReference type="AlphaFoldDB" id="A0AA38GU89"/>
<dbReference type="PANTHER" id="PTHR32166">
    <property type="entry name" value="OSJNBA0013A04.12 PROTEIN"/>
    <property type="match status" value="1"/>
</dbReference>
<evidence type="ECO:0000256" key="1">
    <source>
        <dbReference type="SAM" id="MobiDB-lite"/>
    </source>
</evidence>
<dbReference type="InterPro" id="IPR012337">
    <property type="entry name" value="RNaseH-like_sf"/>
</dbReference>
<evidence type="ECO:0000259" key="2">
    <source>
        <dbReference type="Pfam" id="PF25908"/>
    </source>
</evidence>
<organism evidence="3 4">
    <name type="scientific">Taxus chinensis</name>
    <name type="common">Chinese yew</name>
    <name type="synonym">Taxus wallichiana var. chinensis</name>
    <dbReference type="NCBI Taxonomy" id="29808"/>
    <lineage>
        <taxon>Eukaryota</taxon>
        <taxon>Viridiplantae</taxon>
        <taxon>Streptophyta</taxon>
        <taxon>Embryophyta</taxon>
        <taxon>Tracheophyta</taxon>
        <taxon>Spermatophyta</taxon>
        <taxon>Pinopsida</taxon>
        <taxon>Pinidae</taxon>
        <taxon>Conifers II</taxon>
        <taxon>Cupressales</taxon>
        <taxon>Taxaceae</taxon>
        <taxon>Taxus</taxon>
    </lineage>
</organism>
<sequence>MAAPPGLLNNNEEDLSAKALQKRYEGLVTVRSKAIKGKGAWYWVHLEPILVQNQETGAAKAVKLRCGLCSALFSASNPSRTASEHLKRGTCPNFNGSIPRPMQAPSSKTPISMINPASTSTSLQQQQNRKRTLSHAQALTPLPLTMVGAELVSPGQCSPAPLMLSGGKEDLGALAMLEDSVKKLKSPGGKGCPPGQALTKSQIDSALNLLAEWLYESCGTVSLSCVEHPKFKAFLSQVGLPPISRKYIAGNKLDAKYEEVRHESDAKLRDAMFFQMASDGWKRRSNICNAFAASSSSSSTSAGESLVNLTLNLPNGTSLFRKAVFTNGGVVGAKYVEDTLWEAITGICGTVVERCVGVVADTDRLKSKALSDLEDRNRWMVNLPCQFQGFSSLLKDFHKHLGFFRSVAVDCLKLASYFNCKNSARSYFQKYQMQEMDHVSQIRVPSDPPFASGNYTYVYEMIEDIANSARALQLTVLDDAYKVIYAEDPHGREAADMIRDMRFWNNLDAVLSLVKLVKMMVQEIETERPLVGQCLPLWEDLRTKVKDWCGKYNVDEGPVEEVIEKRFAKNYHPAWSAAFILDPLYLLRDNSGKYLPPFKFLTPEQEKDVDRLITRLVSREEAHIALMELMKWRAEGLDPLYAQAVQVKQRDPITGKMKIANPQSSRLVWETCLSQFKALGKVAVRLIFLHATSCGLKCNWSFMRWVYTHGHSRAAMDRAQKMIFIASHARLERRDFVNEEEKDAELFANGEDDVLNE</sequence>
<gene>
    <name evidence="3" type="ORF">KI387_000325</name>
</gene>